<dbReference type="EMBL" id="VEPZ02001466">
    <property type="protein sequence ID" value="KAE8671741.1"/>
    <property type="molecule type" value="Genomic_DNA"/>
</dbReference>
<evidence type="ECO:0000313" key="2">
    <source>
        <dbReference type="Proteomes" id="UP000436088"/>
    </source>
</evidence>
<sequence length="315" mass="35025">MLPHSYAFNSLSRSQELASAILATTAPSQISSTCASIDSFLQSHTPDQSRHLFSITFPTLICKLFGFDDVTSLPPPPPSQKPQLPQLSLVKYVFPVERLPEWVRFMLSNEKYCRVISDLCLFLKAYFVPRFLVKVFVQYWLVENDFSPLPVNVCKSFGVSFPFRSVLGESPPTSGLGEVVKLFVKYLSLTILSTMEVQAGGLLVVLIVGRQGTLFACHLLCVPLALGTLGYKGLCIELDEVVNGTSKDMRNQETQTQISGYSPVINLLTSSKELVYLIKNVDSLFHSKQGGSSKSALNGLYRFVPSIREQLKVYY</sequence>
<dbReference type="PANTHER" id="PTHR31801">
    <property type="entry name" value="ALTERED INHERITANCE OF MITOCHONDRIA PROTEIN 24, MITOCHONDRIAL"/>
    <property type="match status" value="1"/>
</dbReference>
<evidence type="ECO:0000313" key="1">
    <source>
        <dbReference type="EMBL" id="KAE8671741.1"/>
    </source>
</evidence>
<organism evidence="1 2">
    <name type="scientific">Hibiscus syriacus</name>
    <name type="common">Rose of Sharon</name>
    <dbReference type="NCBI Taxonomy" id="106335"/>
    <lineage>
        <taxon>Eukaryota</taxon>
        <taxon>Viridiplantae</taxon>
        <taxon>Streptophyta</taxon>
        <taxon>Embryophyta</taxon>
        <taxon>Tracheophyta</taxon>
        <taxon>Spermatophyta</taxon>
        <taxon>Magnoliopsida</taxon>
        <taxon>eudicotyledons</taxon>
        <taxon>Gunneridae</taxon>
        <taxon>Pentapetalae</taxon>
        <taxon>rosids</taxon>
        <taxon>malvids</taxon>
        <taxon>Malvales</taxon>
        <taxon>Malvaceae</taxon>
        <taxon>Malvoideae</taxon>
        <taxon>Hibiscus</taxon>
    </lineage>
</organism>
<dbReference type="PANTHER" id="PTHR31801:SF1">
    <property type="entry name" value="SPHINGOMYELIN PHOSPHODIESTERASE"/>
    <property type="match status" value="1"/>
</dbReference>
<dbReference type="Proteomes" id="UP000436088">
    <property type="component" value="Unassembled WGS sequence"/>
</dbReference>
<name>A0A6A2X8M2_HIBSY</name>
<reference evidence="1" key="1">
    <citation type="submission" date="2019-09" db="EMBL/GenBank/DDBJ databases">
        <title>Draft genome information of white flower Hibiscus syriacus.</title>
        <authorList>
            <person name="Kim Y.-M."/>
        </authorList>
    </citation>
    <scope>NUCLEOTIDE SEQUENCE [LARGE SCALE GENOMIC DNA]</scope>
    <source>
        <strain evidence="1">YM2019G1</strain>
    </source>
</reference>
<proteinExistence type="predicted"/>
<protein>
    <submittedName>
        <fullName evidence="1">Uncharacterized protein</fullName>
    </submittedName>
</protein>
<keyword evidence="2" id="KW-1185">Reference proteome</keyword>
<dbReference type="AlphaFoldDB" id="A0A6A2X8M2"/>
<gene>
    <name evidence="1" type="ORF">F3Y22_tig00111941pilonHSYRG00227</name>
</gene>
<accession>A0A6A2X8M2</accession>
<comment type="caution">
    <text evidence="1">The sequence shown here is derived from an EMBL/GenBank/DDBJ whole genome shotgun (WGS) entry which is preliminary data.</text>
</comment>